<reference evidence="1" key="1">
    <citation type="submission" date="2021-05" db="EMBL/GenBank/DDBJ databases">
        <authorList>
            <person name="Scholz U."/>
            <person name="Mascher M."/>
            <person name="Fiebig A."/>
        </authorList>
    </citation>
    <scope>NUCLEOTIDE SEQUENCE [LARGE SCALE GENOMIC DNA]</scope>
</reference>
<evidence type="ECO:0000313" key="1">
    <source>
        <dbReference type="EnsemblPlants" id="AVESA.00010b.r2.4DG0784480.1.CDS"/>
    </source>
</evidence>
<dbReference type="Proteomes" id="UP001732700">
    <property type="component" value="Chromosome 4D"/>
</dbReference>
<evidence type="ECO:0000313" key="2">
    <source>
        <dbReference type="Proteomes" id="UP001732700"/>
    </source>
</evidence>
<proteinExistence type="predicted"/>
<protein>
    <submittedName>
        <fullName evidence="1">Uncharacterized protein</fullName>
    </submittedName>
</protein>
<dbReference type="EnsemblPlants" id="AVESA.00010b.r2.4DG0784480.1">
    <property type="protein sequence ID" value="AVESA.00010b.r2.4DG0784480.1.CDS"/>
    <property type="gene ID" value="AVESA.00010b.r2.4DG0784480"/>
</dbReference>
<accession>A0ACD5XJS1</accession>
<name>A0ACD5XJS1_AVESA</name>
<reference evidence="1" key="2">
    <citation type="submission" date="2025-09" db="UniProtKB">
        <authorList>
            <consortium name="EnsemblPlants"/>
        </authorList>
    </citation>
    <scope>IDENTIFICATION</scope>
</reference>
<sequence length="240" mass="25737">MAQPVERRPDAAAGGAGGCRVPAGPGGHGGLPIGFRFRPTDEELVLHYLRRKAFSCPLPADIIPVADLARLHPSDLPGDADGERYFFHLPTTRCWRKGGAGGTGGVWKVSGKEKLVLAPRCGRPVGAKRTLVFCGPRGGARTAWAMHEYRLLPAALGICPTAKGLLAAEPKDWVVCRVFKKTTPPARRGTARRRLRGDADMAPPSPASSCVTDARNGVQEEDDGDQEEIASNSRPPREDY</sequence>
<keyword evidence="2" id="KW-1185">Reference proteome</keyword>
<organism evidence="1 2">
    <name type="scientific">Avena sativa</name>
    <name type="common">Oat</name>
    <dbReference type="NCBI Taxonomy" id="4498"/>
    <lineage>
        <taxon>Eukaryota</taxon>
        <taxon>Viridiplantae</taxon>
        <taxon>Streptophyta</taxon>
        <taxon>Embryophyta</taxon>
        <taxon>Tracheophyta</taxon>
        <taxon>Spermatophyta</taxon>
        <taxon>Magnoliopsida</taxon>
        <taxon>Liliopsida</taxon>
        <taxon>Poales</taxon>
        <taxon>Poaceae</taxon>
        <taxon>BOP clade</taxon>
        <taxon>Pooideae</taxon>
        <taxon>Poodae</taxon>
        <taxon>Poeae</taxon>
        <taxon>Poeae Chloroplast Group 1 (Aveneae type)</taxon>
        <taxon>Aveninae</taxon>
        <taxon>Avena</taxon>
    </lineage>
</organism>